<proteinExistence type="predicted"/>
<evidence type="ECO:0000313" key="2">
    <source>
        <dbReference type="Proteomes" id="UP001221757"/>
    </source>
</evidence>
<reference evidence="1" key="1">
    <citation type="submission" date="2023-03" db="EMBL/GenBank/DDBJ databases">
        <title>Massive genome expansion in bonnet fungi (Mycena s.s.) driven by repeated elements and novel gene families across ecological guilds.</title>
        <authorList>
            <consortium name="Lawrence Berkeley National Laboratory"/>
            <person name="Harder C.B."/>
            <person name="Miyauchi S."/>
            <person name="Viragh M."/>
            <person name="Kuo A."/>
            <person name="Thoen E."/>
            <person name="Andreopoulos B."/>
            <person name="Lu D."/>
            <person name="Skrede I."/>
            <person name="Drula E."/>
            <person name="Henrissat B."/>
            <person name="Morin E."/>
            <person name="Kohler A."/>
            <person name="Barry K."/>
            <person name="LaButti K."/>
            <person name="Morin E."/>
            <person name="Salamov A."/>
            <person name="Lipzen A."/>
            <person name="Mereny Z."/>
            <person name="Hegedus B."/>
            <person name="Baldrian P."/>
            <person name="Stursova M."/>
            <person name="Weitz H."/>
            <person name="Taylor A."/>
            <person name="Grigoriev I.V."/>
            <person name="Nagy L.G."/>
            <person name="Martin F."/>
            <person name="Kauserud H."/>
        </authorList>
    </citation>
    <scope>NUCLEOTIDE SEQUENCE</scope>
    <source>
        <strain evidence="1">CBHHK067</strain>
    </source>
</reference>
<comment type="caution">
    <text evidence="1">The sequence shown here is derived from an EMBL/GenBank/DDBJ whole genome shotgun (WGS) entry which is preliminary data.</text>
</comment>
<dbReference type="AlphaFoldDB" id="A0AAD7CPX5"/>
<gene>
    <name evidence="1" type="ORF">B0H17DRAFT_1145934</name>
</gene>
<dbReference type="EMBL" id="JARKIE010000290">
    <property type="protein sequence ID" value="KAJ7657499.1"/>
    <property type="molecule type" value="Genomic_DNA"/>
</dbReference>
<dbReference type="Proteomes" id="UP001221757">
    <property type="component" value="Unassembled WGS sequence"/>
</dbReference>
<protein>
    <submittedName>
        <fullName evidence="1">Uncharacterized protein</fullName>
    </submittedName>
</protein>
<keyword evidence="2" id="KW-1185">Reference proteome</keyword>
<organism evidence="1 2">
    <name type="scientific">Mycena rosella</name>
    <name type="common">Pink bonnet</name>
    <name type="synonym">Agaricus rosellus</name>
    <dbReference type="NCBI Taxonomy" id="1033263"/>
    <lineage>
        <taxon>Eukaryota</taxon>
        <taxon>Fungi</taxon>
        <taxon>Dikarya</taxon>
        <taxon>Basidiomycota</taxon>
        <taxon>Agaricomycotina</taxon>
        <taxon>Agaricomycetes</taxon>
        <taxon>Agaricomycetidae</taxon>
        <taxon>Agaricales</taxon>
        <taxon>Marasmiineae</taxon>
        <taxon>Mycenaceae</taxon>
        <taxon>Mycena</taxon>
    </lineage>
</organism>
<evidence type="ECO:0000313" key="1">
    <source>
        <dbReference type="EMBL" id="KAJ7657499.1"/>
    </source>
</evidence>
<accession>A0AAD7CPX5</accession>
<sequence>MFRVLHTPGPKWPSEIESFNSLLRYLDYKDTIMLAKCLYEVDFHELTYGSYSPDKSGYTLDDTRTTFRHTMFGQLRVLAAPTCTSSAPILHRSSTTFGAMAEATVSSRAETWTSGGPENMWDVWGPWKYWIWACFKARLDLEAIATSRETTLRRYQHEKGQLKSQSSIVYAAPPAEAYVEGKRMADKTYHAKQVVACLTLLRGLALISSLHSAGP</sequence>
<name>A0AAD7CPX5_MYCRO</name>